<accession>A0A699VTK2</accession>
<proteinExistence type="predicted"/>
<dbReference type="EMBL" id="BKCJ011501990">
    <property type="protein sequence ID" value="GFD38537.1"/>
    <property type="molecule type" value="Genomic_DNA"/>
</dbReference>
<reference evidence="2" key="1">
    <citation type="journal article" date="2019" name="Sci. Rep.">
        <title>Draft genome of Tanacetum cinerariifolium, the natural source of mosquito coil.</title>
        <authorList>
            <person name="Yamashiro T."/>
            <person name="Shiraishi A."/>
            <person name="Satake H."/>
            <person name="Nakayama K."/>
        </authorList>
    </citation>
    <scope>NUCLEOTIDE SEQUENCE</scope>
</reference>
<dbReference type="EMBL" id="BKCJ011501800">
    <property type="protein sequence ID" value="GFD38520.1"/>
    <property type="molecule type" value="Genomic_DNA"/>
</dbReference>
<protein>
    <submittedName>
        <fullName evidence="2">Uncharacterized protein</fullName>
    </submittedName>
</protein>
<comment type="caution">
    <text evidence="2">The sequence shown here is derived from an EMBL/GenBank/DDBJ whole genome shotgun (WGS) entry which is preliminary data.</text>
</comment>
<dbReference type="AlphaFoldDB" id="A0A699VTK2"/>
<sequence>FNRAKKLLYKIDELRAITGHMLGATGIQVPEDDLDNLQVRSEEGTLELEDP</sequence>
<name>A0A699VTK2_TANCI</name>
<organism evidence="2">
    <name type="scientific">Tanacetum cinerariifolium</name>
    <name type="common">Dalmatian daisy</name>
    <name type="synonym">Chrysanthemum cinerariifolium</name>
    <dbReference type="NCBI Taxonomy" id="118510"/>
    <lineage>
        <taxon>Eukaryota</taxon>
        <taxon>Viridiplantae</taxon>
        <taxon>Streptophyta</taxon>
        <taxon>Embryophyta</taxon>
        <taxon>Tracheophyta</taxon>
        <taxon>Spermatophyta</taxon>
        <taxon>Magnoliopsida</taxon>
        <taxon>eudicotyledons</taxon>
        <taxon>Gunneridae</taxon>
        <taxon>Pentapetalae</taxon>
        <taxon>asterids</taxon>
        <taxon>campanulids</taxon>
        <taxon>Asterales</taxon>
        <taxon>Asteraceae</taxon>
        <taxon>Asteroideae</taxon>
        <taxon>Anthemideae</taxon>
        <taxon>Anthemidinae</taxon>
        <taxon>Tanacetum</taxon>
    </lineage>
</organism>
<feature type="non-terminal residue" evidence="2">
    <location>
        <position position="1"/>
    </location>
</feature>
<gene>
    <name evidence="1" type="ORF">Tci_910489</name>
    <name evidence="2" type="ORF">Tci_910506</name>
</gene>
<evidence type="ECO:0000313" key="1">
    <source>
        <dbReference type="EMBL" id="GFD38520.1"/>
    </source>
</evidence>
<evidence type="ECO:0000313" key="2">
    <source>
        <dbReference type="EMBL" id="GFD38537.1"/>
    </source>
</evidence>